<dbReference type="InParanoid" id="A0A7L4YQT2"/>
<protein>
    <submittedName>
        <fullName evidence="4">PH domain-containing protein</fullName>
    </submittedName>
</protein>
<dbReference type="AlphaFoldDB" id="A0A7L4YQT2"/>
<dbReference type="EMBL" id="CP047156">
    <property type="protein sequence ID" value="QHC01516.1"/>
    <property type="molecule type" value="Genomic_DNA"/>
</dbReference>
<dbReference type="Proteomes" id="UP000463857">
    <property type="component" value="Chromosome"/>
</dbReference>
<dbReference type="PANTHER" id="PTHR37938:SF1">
    <property type="entry name" value="BLL0215 PROTEIN"/>
    <property type="match status" value="1"/>
</dbReference>
<feature type="transmembrane region" description="Helical" evidence="2">
    <location>
        <begin position="57"/>
        <end position="76"/>
    </location>
</feature>
<dbReference type="KEGG" id="eke:EK0264_15285"/>
<dbReference type="RefSeq" id="WP_159546651.1">
    <property type="nucleotide sequence ID" value="NZ_CP047156.1"/>
</dbReference>
<keyword evidence="2" id="KW-1133">Transmembrane helix</keyword>
<feature type="region of interest" description="Disordered" evidence="1">
    <location>
        <begin position="166"/>
        <end position="240"/>
    </location>
</feature>
<feature type="compositionally biased region" description="Basic and acidic residues" evidence="1">
    <location>
        <begin position="166"/>
        <end position="188"/>
    </location>
</feature>
<name>A0A7L4YQT2_9ACTN</name>
<evidence type="ECO:0000256" key="2">
    <source>
        <dbReference type="SAM" id="Phobius"/>
    </source>
</evidence>
<proteinExistence type="predicted"/>
<dbReference type="OrthoDB" id="4350422at2"/>
<feature type="domain" description="YdbS-like PH" evidence="3">
    <location>
        <begin position="78"/>
        <end position="154"/>
    </location>
</feature>
<evidence type="ECO:0000313" key="4">
    <source>
        <dbReference type="EMBL" id="QHC01516.1"/>
    </source>
</evidence>
<evidence type="ECO:0000256" key="1">
    <source>
        <dbReference type="SAM" id="MobiDB-lite"/>
    </source>
</evidence>
<dbReference type="InterPro" id="IPR005182">
    <property type="entry name" value="YdbS-like_PH"/>
</dbReference>
<organism evidence="4 5">
    <name type="scientific">Epidermidibacterium keratini</name>
    <dbReference type="NCBI Taxonomy" id="1891644"/>
    <lineage>
        <taxon>Bacteria</taxon>
        <taxon>Bacillati</taxon>
        <taxon>Actinomycetota</taxon>
        <taxon>Actinomycetes</taxon>
        <taxon>Sporichthyales</taxon>
        <taxon>Sporichthyaceae</taxon>
        <taxon>Epidermidibacterium</taxon>
    </lineage>
</organism>
<accession>A0A7L4YQT2</accession>
<keyword evidence="2" id="KW-0812">Transmembrane</keyword>
<reference evidence="4 5" key="1">
    <citation type="journal article" date="2018" name="Int. J. Syst. Evol. Microbiol.">
        <title>Epidermidibacterium keratini gen. nov., sp. nov., a member of the family Sporichthyaceae, isolated from keratin epidermis.</title>
        <authorList>
            <person name="Lee D.G."/>
            <person name="Trujillo M.E."/>
            <person name="Kang S."/>
            <person name="Nam J.J."/>
            <person name="Kim Y.J."/>
        </authorList>
    </citation>
    <scope>NUCLEOTIDE SEQUENCE [LARGE SCALE GENOMIC DNA]</scope>
    <source>
        <strain evidence="4 5">EPI-7</strain>
    </source>
</reference>
<feature type="transmembrane region" description="Helical" evidence="2">
    <location>
        <begin position="21"/>
        <end position="45"/>
    </location>
</feature>
<gene>
    <name evidence="4" type="ORF">EK0264_15285</name>
</gene>
<dbReference type="Pfam" id="PF03703">
    <property type="entry name" value="bPH_2"/>
    <property type="match status" value="1"/>
</dbReference>
<keyword evidence="2" id="KW-0472">Membrane</keyword>
<keyword evidence="5" id="KW-1185">Reference proteome</keyword>
<evidence type="ECO:0000259" key="3">
    <source>
        <dbReference type="Pfam" id="PF03703"/>
    </source>
</evidence>
<dbReference type="PANTHER" id="PTHR37938">
    <property type="entry name" value="BLL0215 PROTEIN"/>
    <property type="match status" value="1"/>
</dbReference>
<sequence>MGFPENILSRDEKVIRKLNPHWMTVLVPALLGLVIVALAVVIVLLTPEESPWPTIDWVVIAIAIVLFLAFVLVPFLRWRTTHYVITTNRVVVRRGILSKSGKDIALSKITDVSFHQSLWDRMLRSGSLTIESAGDGVNEEFKNIPRSNEIQQLINRLVEDDVDRRGVGSADARQHMADVRREGQHPGADDEPAGSTAYSSQPGDHTPPPAEGRWETWDNSGAHPGGGPAPSQDWETPPQR</sequence>
<evidence type="ECO:0000313" key="5">
    <source>
        <dbReference type="Proteomes" id="UP000463857"/>
    </source>
</evidence>